<gene>
    <name evidence="2" type="ORF">GCM10009802_01560</name>
</gene>
<keyword evidence="3" id="KW-1185">Reference proteome</keyword>
<feature type="chain" id="PRO_5045626261" description="ABC transporter substrate-binding protein" evidence="1">
    <location>
        <begin position="24"/>
        <end position="268"/>
    </location>
</feature>
<sequence length="268" mass="27697">MARTRVPRTPFLALTLCAGLALTATGCGDDDSGSDSSGSGTGGPSIVVTTAWEGGFATAAGAEDVQVLVPPSVQHAPDYEPKPSDLAVVAEADFVLYAPFEPYAEQIKEAAGSDAELVEVALDNDAGTVKTEVARLGRMFGTEKAATKWTKTFDAEYAELSAGLKEARPGGEAPAAVAQVFTAWAGKMAGVRMLGTYGPDPVTAQEVSDLSAKKPDLVLDNAHMSTGTVLPDSGADQVKIVNYPGEDLDLLAVYRDAAAEMETALGAR</sequence>
<proteinExistence type="predicted"/>
<feature type="signal peptide" evidence="1">
    <location>
        <begin position="1"/>
        <end position="23"/>
    </location>
</feature>
<evidence type="ECO:0008006" key="4">
    <source>
        <dbReference type="Google" id="ProtNLM"/>
    </source>
</evidence>
<name>A0ABN2XA35_9ACTN</name>
<accession>A0ABN2XA35</accession>
<protein>
    <recommendedName>
        <fullName evidence="4">ABC transporter substrate-binding protein</fullName>
    </recommendedName>
</protein>
<dbReference type="EMBL" id="BAAAPF010000002">
    <property type="protein sequence ID" value="GAA2106917.1"/>
    <property type="molecule type" value="Genomic_DNA"/>
</dbReference>
<dbReference type="Proteomes" id="UP001500443">
    <property type="component" value="Unassembled WGS sequence"/>
</dbReference>
<dbReference type="SUPFAM" id="SSF53807">
    <property type="entry name" value="Helical backbone' metal receptor"/>
    <property type="match status" value="2"/>
</dbReference>
<dbReference type="Gene3D" id="3.40.50.1980">
    <property type="entry name" value="Nitrogenase molybdenum iron protein domain"/>
    <property type="match status" value="1"/>
</dbReference>
<dbReference type="PROSITE" id="PS51257">
    <property type="entry name" value="PROKAR_LIPOPROTEIN"/>
    <property type="match status" value="1"/>
</dbReference>
<evidence type="ECO:0000256" key="1">
    <source>
        <dbReference type="SAM" id="SignalP"/>
    </source>
</evidence>
<evidence type="ECO:0000313" key="3">
    <source>
        <dbReference type="Proteomes" id="UP001500443"/>
    </source>
</evidence>
<dbReference type="RefSeq" id="WP_344286725.1">
    <property type="nucleotide sequence ID" value="NZ_BAAAPF010000002.1"/>
</dbReference>
<comment type="caution">
    <text evidence="2">The sequence shown here is derived from an EMBL/GenBank/DDBJ whole genome shotgun (WGS) entry which is preliminary data.</text>
</comment>
<keyword evidence="1" id="KW-0732">Signal</keyword>
<evidence type="ECO:0000313" key="2">
    <source>
        <dbReference type="EMBL" id="GAA2106917.1"/>
    </source>
</evidence>
<organism evidence="2 3">
    <name type="scientific">Streptomyces synnematoformans</name>
    <dbReference type="NCBI Taxonomy" id="415721"/>
    <lineage>
        <taxon>Bacteria</taxon>
        <taxon>Bacillati</taxon>
        <taxon>Actinomycetota</taxon>
        <taxon>Actinomycetes</taxon>
        <taxon>Kitasatosporales</taxon>
        <taxon>Streptomycetaceae</taxon>
        <taxon>Streptomyces</taxon>
    </lineage>
</organism>
<reference evidence="2 3" key="1">
    <citation type="journal article" date="2019" name="Int. J. Syst. Evol. Microbiol.">
        <title>The Global Catalogue of Microorganisms (GCM) 10K type strain sequencing project: providing services to taxonomists for standard genome sequencing and annotation.</title>
        <authorList>
            <consortium name="The Broad Institute Genomics Platform"/>
            <consortium name="The Broad Institute Genome Sequencing Center for Infectious Disease"/>
            <person name="Wu L."/>
            <person name="Ma J."/>
        </authorList>
    </citation>
    <scope>NUCLEOTIDE SEQUENCE [LARGE SCALE GENOMIC DNA]</scope>
    <source>
        <strain evidence="2 3">JCM 15481</strain>
    </source>
</reference>